<feature type="signal peptide" evidence="5">
    <location>
        <begin position="1"/>
        <end position="20"/>
    </location>
</feature>
<dbReference type="GO" id="GO:0004252">
    <property type="term" value="F:serine-type endopeptidase activity"/>
    <property type="evidence" value="ECO:0007669"/>
    <property type="project" value="InterPro"/>
</dbReference>
<protein>
    <submittedName>
        <fullName evidence="7">TMPS9 protease</fullName>
    </submittedName>
</protein>
<evidence type="ECO:0000259" key="6">
    <source>
        <dbReference type="PROSITE" id="PS50240"/>
    </source>
</evidence>
<organism evidence="7 8">
    <name type="scientific">Atractosteus spatula</name>
    <name type="common">Alligator gar</name>
    <name type="synonym">Lepisosteus spatula</name>
    <dbReference type="NCBI Taxonomy" id="7917"/>
    <lineage>
        <taxon>Eukaryota</taxon>
        <taxon>Metazoa</taxon>
        <taxon>Chordata</taxon>
        <taxon>Craniata</taxon>
        <taxon>Vertebrata</taxon>
        <taxon>Euteleostomi</taxon>
        <taxon>Actinopterygii</taxon>
        <taxon>Neopterygii</taxon>
        <taxon>Holostei</taxon>
        <taxon>Semionotiformes</taxon>
        <taxon>Lepisosteidae</taxon>
        <taxon>Atractosteus</taxon>
    </lineage>
</organism>
<keyword evidence="8" id="KW-1185">Reference proteome</keyword>
<dbReference type="FunFam" id="2.40.10.10:FF:000249">
    <property type="entry name" value="Zgc:100868"/>
    <property type="match status" value="1"/>
</dbReference>
<dbReference type="GO" id="GO:0006508">
    <property type="term" value="P:proteolysis"/>
    <property type="evidence" value="ECO:0007669"/>
    <property type="project" value="UniProtKB-KW"/>
</dbReference>
<feature type="non-terminal residue" evidence="7">
    <location>
        <position position="1"/>
    </location>
</feature>
<sequence>MGEGQLTLSLSLCCVSPACGQAPLSPSVLQGNSAQEGSWPWQASLHWIGQYLCGGSLINSNWVLTAAVCFNKSSTNASQWTVYLGRQTQLGLNPHEVTRGVQTIILYPYTSYIFYDNIALLKLSSPVNFTDYIQPICLADVNSSFHNCTSCWITGWGNMTDNTALSGNKTLQQVQLPIIENTDCVDQIYKIYNFPYVTEKMICAGVIQNNLSSCRDLYYPITGILGSPLVCKQESSWIQAGVVDFRNFCPTYLLVQAGVPNYKSWIIERVGSNSTNFVQYSVNSTFSTVSSTTAPVSTAPSTTAPVSTASSATTRPVTTASFTPNIATSTTSDALPRLHVGNVSSPPGDSAVSLCFLVQVCGRPKLNTPLLADQPAAEGSWPWMASLQRNGSHVCGGTLVTGDWVMTTAQCLPSPVIVQEWTVILGRLKQNGSNPFERSLGVQSVQTSQLGGTNIALLKLDTKVSFTDYIQPICLAGERVSFPTGAQCWVTGWGNATGTGENTLQQVSTVITACVNVSSADNLCTGSLDLQQGDSGDPLVCKQDSLWIQASIVAVDNTVQRNGRVARALQQGVFPKVSRYQSFLQSNVGPTLPLINPNTVVTTTPTPSSASSLGHTVLQLAVLSLLLTT</sequence>
<keyword evidence="2 5" id="KW-0732">Signal</keyword>
<evidence type="ECO:0000313" key="7">
    <source>
        <dbReference type="EMBL" id="MBN3316809.1"/>
    </source>
</evidence>
<dbReference type="InterPro" id="IPR009003">
    <property type="entry name" value="Peptidase_S1_PA"/>
</dbReference>
<dbReference type="Proteomes" id="UP000736164">
    <property type="component" value="Unassembled WGS sequence"/>
</dbReference>
<dbReference type="EMBL" id="JAAWVO010031829">
    <property type="protein sequence ID" value="MBN3316809.1"/>
    <property type="molecule type" value="Genomic_DNA"/>
</dbReference>
<dbReference type="PRINTS" id="PR00722">
    <property type="entry name" value="CHYMOTRYPSIN"/>
</dbReference>
<feature type="domain" description="Peptidase S1" evidence="6">
    <location>
        <begin position="370"/>
        <end position="589"/>
    </location>
</feature>
<gene>
    <name evidence="7" type="primary">Tmprss9_3</name>
    <name evidence="7" type="ORF">GTO95_0002288</name>
</gene>
<dbReference type="Pfam" id="PF00089">
    <property type="entry name" value="Trypsin"/>
    <property type="match status" value="2"/>
</dbReference>
<evidence type="ECO:0000256" key="3">
    <source>
        <dbReference type="ARBA" id="ARBA00022801"/>
    </source>
</evidence>
<evidence type="ECO:0000256" key="1">
    <source>
        <dbReference type="ARBA" id="ARBA00022670"/>
    </source>
</evidence>
<evidence type="ECO:0000256" key="2">
    <source>
        <dbReference type="ARBA" id="ARBA00022729"/>
    </source>
</evidence>
<dbReference type="PANTHER" id="PTHR24253">
    <property type="entry name" value="TRANSMEMBRANE PROTEASE SERINE"/>
    <property type="match status" value="1"/>
</dbReference>
<feature type="chain" id="PRO_5035172006" evidence="5">
    <location>
        <begin position="21"/>
        <end position="629"/>
    </location>
</feature>
<dbReference type="InterPro" id="IPR043504">
    <property type="entry name" value="Peptidase_S1_PA_chymotrypsin"/>
</dbReference>
<dbReference type="CDD" id="cd00190">
    <property type="entry name" value="Tryp_SPc"/>
    <property type="match status" value="2"/>
</dbReference>
<comment type="caution">
    <text evidence="7">The sequence shown here is derived from an EMBL/GenBank/DDBJ whole genome shotgun (WGS) entry which is preliminary data.</text>
</comment>
<evidence type="ECO:0000256" key="5">
    <source>
        <dbReference type="SAM" id="SignalP"/>
    </source>
</evidence>
<evidence type="ECO:0000256" key="4">
    <source>
        <dbReference type="ARBA" id="ARBA00023157"/>
    </source>
</evidence>
<accession>A0A8J7NRR1</accession>
<proteinExistence type="predicted"/>
<reference evidence="7" key="1">
    <citation type="journal article" date="2021" name="Cell">
        <title>Tracing the genetic footprints of vertebrate landing in non-teleost ray-finned fishes.</title>
        <authorList>
            <person name="Bi X."/>
            <person name="Wang K."/>
            <person name="Yang L."/>
            <person name="Pan H."/>
            <person name="Jiang H."/>
            <person name="Wei Q."/>
            <person name="Fang M."/>
            <person name="Yu H."/>
            <person name="Zhu C."/>
            <person name="Cai Y."/>
            <person name="He Y."/>
            <person name="Gan X."/>
            <person name="Zeng H."/>
            <person name="Yu D."/>
            <person name="Zhu Y."/>
            <person name="Jiang H."/>
            <person name="Qiu Q."/>
            <person name="Yang H."/>
            <person name="Zhang Y.E."/>
            <person name="Wang W."/>
            <person name="Zhu M."/>
            <person name="He S."/>
            <person name="Zhang G."/>
        </authorList>
    </citation>
    <scope>NUCLEOTIDE SEQUENCE</scope>
    <source>
        <strain evidence="7">Allg_001</strain>
    </source>
</reference>
<evidence type="ECO:0000313" key="8">
    <source>
        <dbReference type="Proteomes" id="UP000736164"/>
    </source>
</evidence>
<dbReference type="SMART" id="SM00020">
    <property type="entry name" value="Tryp_SPc"/>
    <property type="match status" value="2"/>
</dbReference>
<dbReference type="FunFam" id="2.40.10.10:FF:000024">
    <property type="entry name" value="Serine protease 53"/>
    <property type="match status" value="1"/>
</dbReference>
<keyword evidence="1 7" id="KW-0645">Protease</keyword>
<dbReference type="SUPFAM" id="SSF50494">
    <property type="entry name" value="Trypsin-like serine proteases"/>
    <property type="match status" value="2"/>
</dbReference>
<keyword evidence="4" id="KW-1015">Disulfide bond</keyword>
<feature type="domain" description="Peptidase S1" evidence="6">
    <location>
        <begin position="28"/>
        <end position="271"/>
    </location>
</feature>
<dbReference type="PANTHER" id="PTHR24253:SF127">
    <property type="entry name" value="SERINE PROTEASE 27-LIKE"/>
    <property type="match status" value="1"/>
</dbReference>
<dbReference type="PROSITE" id="PS50240">
    <property type="entry name" value="TRYPSIN_DOM"/>
    <property type="match status" value="2"/>
</dbReference>
<name>A0A8J7NRR1_ATRSP</name>
<dbReference type="Gene3D" id="2.40.10.10">
    <property type="entry name" value="Trypsin-like serine proteases"/>
    <property type="match status" value="2"/>
</dbReference>
<dbReference type="AlphaFoldDB" id="A0A8J7NRR1"/>
<dbReference type="InterPro" id="IPR001254">
    <property type="entry name" value="Trypsin_dom"/>
</dbReference>
<feature type="non-terminal residue" evidence="7">
    <location>
        <position position="629"/>
    </location>
</feature>
<dbReference type="InterPro" id="IPR001314">
    <property type="entry name" value="Peptidase_S1A"/>
</dbReference>
<keyword evidence="3" id="KW-0378">Hydrolase</keyword>